<accession>A0A173TC68</accession>
<dbReference type="InterPro" id="IPR005543">
    <property type="entry name" value="PASTA_dom"/>
</dbReference>
<dbReference type="Gene3D" id="3.30.10.20">
    <property type="match status" value="1"/>
</dbReference>
<keyword evidence="1" id="KW-1133">Transmembrane helix</keyword>
<dbReference type="RefSeq" id="WP_055185922.1">
    <property type="nucleotide sequence ID" value="NZ_CYXN01000009.1"/>
</dbReference>
<keyword evidence="1" id="KW-0472">Membrane</keyword>
<evidence type="ECO:0000313" key="3">
    <source>
        <dbReference type="EMBL" id="CUM98818.1"/>
    </source>
</evidence>
<feature type="domain" description="PASTA" evidence="2">
    <location>
        <begin position="79"/>
        <end position="141"/>
    </location>
</feature>
<evidence type="ECO:0000313" key="4">
    <source>
        <dbReference type="Proteomes" id="UP000095649"/>
    </source>
</evidence>
<dbReference type="Proteomes" id="UP000095649">
    <property type="component" value="Unassembled WGS sequence"/>
</dbReference>
<dbReference type="Pfam" id="PF03793">
    <property type="entry name" value="PASTA"/>
    <property type="match status" value="1"/>
</dbReference>
<organism evidence="3 4">
    <name type="scientific">Faecalibacterium prausnitzii</name>
    <dbReference type="NCBI Taxonomy" id="853"/>
    <lineage>
        <taxon>Bacteria</taxon>
        <taxon>Bacillati</taxon>
        <taxon>Bacillota</taxon>
        <taxon>Clostridia</taxon>
        <taxon>Eubacteriales</taxon>
        <taxon>Oscillospiraceae</taxon>
        <taxon>Faecalibacterium</taxon>
    </lineage>
</organism>
<dbReference type="EMBL" id="CYXN01000009">
    <property type="protein sequence ID" value="CUM98818.1"/>
    <property type="molecule type" value="Genomic_DNA"/>
</dbReference>
<dbReference type="SUPFAM" id="SSF54184">
    <property type="entry name" value="Penicillin-binding protein 2x (pbp-2x), c-terminal domain"/>
    <property type="match status" value="1"/>
</dbReference>
<sequence length="291" mass="32814">MEFLNYILDKVEPIKNAADLLILILMGFCSVHSVKDSREKAAKKVAAIVAVGLIGIFVVNYVFNNVKKTEDVTASSNLTVDTVIVPNVVGMNTYEAEQVLAISGLYVKNKTEEQSTFVSKQTLTPNQEVNRGTEIELTNSLEQIEIPEWTVQDYFHKLMMDNTGALRIEEVADFIYWSKGMITVRGIDLNKEKNPDQVSTERDYIPKGMCFAQLDFSGVDISNMGMEIYYEYRDDTVDRGFPFRTENNSAMIAVPAGVYLIRAVSDEATWSKDVYIDSSAEYTIQLEKDDQ</sequence>
<dbReference type="AlphaFoldDB" id="A0A173TC68"/>
<name>A0A173TC68_9FIRM</name>
<dbReference type="CDD" id="cd06577">
    <property type="entry name" value="PASTA_pknB"/>
    <property type="match status" value="1"/>
</dbReference>
<protein>
    <submittedName>
        <fullName evidence="3">PASTA domain</fullName>
    </submittedName>
</protein>
<dbReference type="SMART" id="SM00740">
    <property type="entry name" value="PASTA"/>
    <property type="match status" value="1"/>
</dbReference>
<gene>
    <name evidence="3" type="ORF">ERS852582_01426</name>
</gene>
<keyword evidence="1" id="KW-0812">Transmembrane</keyword>
<evidence type="ECO:0000259" key="2">
    <source>
        <dbReference type="PROSITE" id="PS51178"/>
    </source>
</evidence>
<reference evidence="3 4" key="1">
    <citation type="submission" date="2015-09" db="EMBL/GenBank/DDBJ databases">
        <authorList>
            <consortium name="Pathogen Informatics"/>
        </authorList>
    </citation>
    <scope>NUCLEOTIDE SEQUENCE [LARGE SCALE GENOMIC DNA]</scope>
    <source>
        <strain evidence="3 4">2789STDY5834970</strain>
    </source>
</reference>
<feature type="transmembrane region" description="Helical" evidence="1">
    <location>
        <begin position="45"/>
        <end position="63"/>
    </location>
</feature>
<evidence type="ECO:0000256" key="1">
    <source>
        <dbReference type="SAM" id="Phobius"/>
    </source>
</evidence>
<proteinExistence type="predicted"/>
<dbReference type="PROSITE" id="PS51178">
    <property type="entry name" value="PASTA"/>
    <property type="match status" value="1"/>
</dbReference>